<dbReference type="EC" id="3.6.1.26" evidence="6"/>
<comment type="catalytic activity">
    <reaction evidence="1">
        <text>a CDP-1,2-diacyl-sn-glycerol + H2O = a 1,2-diacyl-sn-glycero-3-phosphate + CMP + 2 H(+)</text>
        <dbReference type="Rhea" id="RHEA:15221"/>
        <dbReference type="ChEBI" id="CHEBI:15377"/>
        <dbReference type="ChEBI" id="CHEBI:15378"/>
        <dbReference type="ChEBI" id="CHEBI:58332"/>
        <dbReference type="ChEBI" id="CHEBI:58608"/>
        <dbReference type="ChEBI" id="CHEBI:60377"/>
        <dbReference type="EC" id="3.6.1.26"/>
    </reaction>
</comment>
<keyword evidence="14 19" id="KW-0472">Membrane</keyword>
<keyword evidence="16" id="KW-1208">Phospholipid metabolism</keyword>
<dbReference type="AlphaFoldDB" id="A0AA95K6T7"/>
<keyword evidence="13" id="KW-0443">Lipid metabolism</keyword>
<evidence type="ECO:0000256" key="7">
    <source>
        <dbReference type="ARBA" id="ARBA00019608"/>
    </source>
</evidence>
<name>A0AA95K6T7_9GAMM</name>
<evidence type="ECO:0000256" key="13">
    <source>
        <dbReference type="ARBA" id="ARBA00023098"/>
    </source>
</evidence>
<dbReference type="InterPro" id="IPR036265">
    <property type="entry name" value="HIT-like_sf"/>
</dbReference>
<keyword evidence="11 20" id="KW-0378">Hydrolase</keyword>
<evidence type="ECO:0000256" key="17">
    <source>
        <dbReference type="ARBA" id="ARBA00032888"/>
    </source>
</evidence>
<dbReference type="InterPro" id="IPR003763">
    <property type="entry name" value="CDP-diacylglyc_Pase"/>
</dbReference>
<evidence type="ECO:0000256" key="14">
    <source>
        <dbReference type="ARBA" id="ARBA00023136"/>
    </source>
</evidence>
<comment type="similarity">
    <text evidence="5">Belongs to the Cdh family.</text>
</comment>
<dbReference type="Proteomes" id="UP001177597">
    <property type="component" value="Chromosome"/>
</dbReference>
<comment type="pathway">
    <text evidence="3">Phospholipid metabolism; CDP-diacylglycerol degradation; phosphatidate from CDP-diacylglycerol: step 1/1.</text>
</comment>
<evidence type="ECO:0000256" key="15">
    <source>
        <dbReference type="ARBA" id="ARBA00023209"/>
    </source>
</evidence>
<sequence length="252" mass="29182">MKKTIKLVLKIFFALFLSILIYFAYIKINSDKLWQTINQQCIPQFKNGNLQSPCIKVDQQHRYVIYKDIKGPLHDLLLPLDKISGIESPILQQKNTENYFMLAWQNRDLFIKSANKPINEQFLSLAINSKYGRTQEQLHIHLACLKPEVYQTIKENEHAITANWQPLKERINSHQYIAIKVPASDINKISPFNYLEKYVAEQGDNIAYYGLAMTPSTQKNEFILLASRLKLLDFNLGSAGAIQDYQCKLNDN</sequence>
<accession>A0AA95K6T7</accession>
<evidence type="ECO:0000313" key="21">
    <source>
        <dbReference type="Proteomes" id="UP001177597"/>
    </source>
</evidence>
<evidence type="ECO:0000256" key="12">
    <source>
        <dbReference type="ARBA" id="ARBA00022989"/>
    </source>
</evidence>
<evidence type="ECO:0000256" key="18">
    <source>
        <dbReference type="ARBA" id="ARBA00032892"/>
    </source>
</evidence>
<organism evidence="20 21">
    <name type="scientific">Arsenophonus nasoniae</name>
    <name type="common">son-killer infecting Nasonia vitripennis</name>
    <dbReference type="NCBI Taxonomy" id="638"/>
    <lineage>
        <taxon>Bacteria</taxon>
        <taxon>Pseudomonadati</taxon>
        <taxon>Pseudomonadota</taxon>
        <taxon>Gammaproteobacteria</taxon>
        <taxon>Enterobacterales</taxon>
        <taxon>Morganellaceae</taxon>
        <taxon>Arsenophonus</taxon>
    </lineage>
</organism>
<evidence type="ECO:0000256" key="1">
    <source>
        <dbReference type="ARBA" id="ARBA00001007"/>
    </source>
</evidence>
<evidence type="ECO:0000256" key="16">
    <source>
        <dbReference type="ARBA" id="ARBA00023264"/>
    </source>
</evidence>
<keyword evidence="10 19" id="KW-0812">Transmembrane</keyword>
<dbReference type="EMBL" id="CP123498">
    <property type="protein sequence ID" value="WGL94247.1"/>
    <property type="molecule type" value="Genomic_DNA"/>
</dbReference>
<keyword evidence="15" id="KW-0594">Phospholipid biosynthesis</keyword>
<dbReference type="RefSeq" id="WP_280628599.1">
    <property type="nucleotide sequence ID" value="NZ_CP123498.1"/>
</dbReference>
<evidence type="ECO:0000256" key="2">
    <source>
        <dbReference type="ARBA" id="ARBA00004162"/>
    </source>
</evidence>
<keyword evidence="9" id="KW-0444">Lipid biosynthesis</keyword>
<feature type="transmembrane region" description="Helical" evidence="19">
    <location>
        <begin position="7"/>
        <end position="25"/>
    </location>
</feature>
<comment type="subcellular location">
    <subcellularLocation>
        <location evidence="2">Cell membrane</location>
        <topology evidence="2">Single-pass membrane protein</topology>
    </subcellularLocation>
</comment>
<dbReference type="Gene3D" id="3.30.428.30">
    <property type="entry name" value="HIT family - CDH-like"/>
    <property type="match status" value="1"/>
</dbReference>
<evidence type="ECO:0000256" key="11">
    <source>
        <dbReference type="ARBA" id="ARBA00022801"/>
    </source>
</evidence>
<proteinExistence type="inferred from homology"/>
<dbReference type="NCBIfam" id="NF003986">
    <property type="entry name" value="PRK05471.1-5"/>
    <property type="match status" value="1"/>
</dbReference>
<evidence type="ECO:0000256" key="5">
    <source>
        <dbReference type="ARBA" id="ARBA00006435"/>
    </source>
</evidence>
<evidence type="ECO:0000256" key="6">
    <source>
        <dbReference type="ARBA" id="ARBA00012375"/>
    </source>
</evidence>
<evidence type="ECO:0000256" key="8">
    <source>
        <dbReference type="ARBA" id="ARBA00022475"/>
    </source>
</evidence>
<evidence type="ECO:0000256" key="4">
    <source>
        <dbReference type="ARBA" id="ARBA00005189"/>
    </source>
</evidence>
<protein>
    <recommendedName>
        <fullName evidence="7">CDP-diacylglycerol pyrophosphatase</fullName>
        <ecNumber evidence="6">3.6.1.26</ecNumber>
    </recommendedName>
    <alternativeName>
        <fullName evidence="17">CDP-diacylglycerol phosphatidylhydrolase</fullName>
    </alternativeName>
    <alternativeName>
        <fullName evidence="18">CDP-diglyceride hydrolase</fullName>
    </alternativeName>
</protein>
<dbReference type="SUPFAM" id="SSF54197">
    <property type="entry name" value="HIT-like"/>
    <property type="match status" value="1"/>
</dbReference>
<keyword evidence="8" id="KW-1003">Cell membrane</keyword>
<evidence type="ECO:0000313" key="20">
    <source>
        <dbReference type="EMBL" id="WGL94247.1"/>
    </source>
</evidence>
<dbReference type="PIRSF" id="PIRSF001273">
    <property type="entry name" value="CDH"/>
    <property type="match status" value="1"/>
</dbReference>
<evidence type="ECO:0000256" key="9">
    <source>
        <dbReference type="ARBA" id="ARBA00022516"/>
    </source>
</evidence>
<evidence type="ECO:0000256" key="19">
    <source>
        <dbReference type="SAM" id="Phobius"/>
    </source>
</evidence>
<dbReference type="Pfam" id="PF02611">
    <property type="entry name" value="CDH"/>
    <property type="match status" value="1"/>
</dbReference>
<dbReference type="GO" id="GO:0005886">
    <property type="term" value="C:plasma membrane"/>
    <property type="evidence" value="ECO:0007669"/>
    <property type="project" value="UniProtKB-SubCell"/>
</dbReference>
<dbReference type="GO" id="GO:0008654">
    <property type="term" value="P:phospholipid biosynthetic process"/>
    <property type="evidence" value="ECO:0007669"/>
    <property type="project" value="UniProtKB-KW"/>
</dbReference>
<reference evidence="20" key="1">
    <citation type="submission" date="2023-04" db="EMBL/GenBank/DDBJ databases">
        <title>Genome dynamics across the evolutionary transition to endosymbiosis.</title>
        <authorList>
            <person name="Siozios S."/>
            <person name="Nadal-Jimenez P."/>
            <person name="Azagi T."/>
            <person name="Sprong H."/>
            <person name="Frost C.L."/>
            <person name="Parratt S.R."/>
            <person name="Taylor G."/>
            <person name="Brettell L."/>
            <person name="Lew K.C."/>
            <person name="Croft L."/>
            <person name="King K.C."/>
            <person name="Brockhurst M.A."/>
            <person name="Hypsa V."/>
            <person name="Novakova E."/>
            <person name="Darby A.C."/>
            <person name="Hurst G.D.D."/>
        </authorList>
    </citation>
    <scope>NUCLEOTIDE SEQUENCE</scope>
    <source>
        <strain evidence="20">AIh</strain>
    </source>
</reference>
<evidence type="ECO:0000256" key="10">
    <source>
        <dbReference type="ARBA" id="ARBA00022692"/>
    </source>
</evidence>
<comment type="pathway">
    <text evidence="4">Lipid metabolism.</text>
</comment>
<gene>
    <name evidence="20" type="ORF">QE207_10895</name>
</gene>
<keyword evidence="12 19" id="KW-1133">Transmembrane helix</keyword>
<evidence type="ECO:0000256" key="3">
    <source>
        <dbReference type="ARBA" id="ARBA00004927"/>
    </source>
</evidence>
<dbReference type="GO" id="GO:0008715">
    <property type="term" value="F:CDP-diacylglycerol diphosphatase activity"/>
    <property type="evidence" value="ECO:0007669"/>
    <property type="project" value="UniProtKB-EC"/>
</dbReference>